<dbReference type="eggNOG" id="ENOG5031EIS">
    <property type="taxonomic scope" value="Bacteria"/>
</dbReference>
<organism evidence="2 3">
    <name type="scientific">Legionella shakespearei DSM 23087</name>
    <dbReference type="NCBI Taxonomy" id="1122169"/>
    <lineage>
        <taxon>Bacteria</taxon>
        <taxon>Pseudomonadati</taxon>
        <taxon>Pseudomonadota</taxon>
        <taxon>Gammaproteobacteria</taxon>
        <taxon>Legionellales</taxon>
        <taxon>Legionellaceae</taxon>
        <taxon>Legionella</taxon>
    </lineage>
</organism>
<comment type="caution">
    <text evidence="2">The sequence shown here is derived from an EMBL/GenBank/DDBJ whole genome shotgun (WGS) entry which is preliminary data.</text>
</comment>
<feature type="region of interest" description="Disordered" evidence="1">
    <location>
        <begin position="156"/>
        <end position="182"/>
    </location>
</feature>
<dbReference type="Proteomes" id="UP000054600">
    <property type="component" value="Unassembled WGS sequence"/>
</dbReference>
<evidence type="ECO:0000256" key="1">
    <source>
        <dbReference type="SAM" id="MobiDB-lite"/>
    </source>
</evidence>
<evidence type="ECO:0000313" key="3">
    <source>
        <dbReference type="Proteomes" id="UP000054600"/>
    </source>
</evidence>
<name>A0A0W0Z770_9GAMM</name>
<reference evidence="2 3" key="1">
    <citation type="submission" date="2015-11" db="EMBL/GenBank/DDBJ databases">
        <title>Genomic analysis of 38 Legionella species identifies large and diverse effector repertoires.</title>
        <authorList>
            <person name="Burstein D."/>
            <person name="Amaro F."/>
            <person name="Zusman T."/>
            <person name="Lifshitz Z."/>
            <person name="Cohen O."/>
            <person name="Gilbert J.A."/>
            <person name="Pupko T."/>
            <person name="Shuman H.A."/>
            <person name="Segal G."/>
        </authorList>
    </citation>
    <scope>NUCLEOTIDE SEQUENCE [LARGE SCALE GENOMIC DNA]</scope>
    <source>
        <strain evidence="2 3">ATCC 49655</strain>
    </source>
</reference>
<evidence type="ECO:0008006" key="4">
    <source>
        <dbReference type="Google" id="ProtNLM"/>
    </source>
</evidence>
<evidence type="ECO:0000313" key="2">
    <source>
        <dbReference type="EMBL" id="KTD64954.1"/>
    </source>
</evidence>
<keyword evidence="3" id="KW-1185">Reference proteome</keyword>
<dbReference type="RefSeq" id="WP_018575842.1">
    <property type="nucleotide sequence ID" value="NZ_KB892381.1"/>
</dbReference>
<protein>
    <recommendedName>
        <fullName evidence="4">Coiled-coil protein</fullName>
    </recommendedName>
</protein>
<dbReference type="EMBL" id="LNYW01000016">
    <property type="protein sequence ID" value="KTD64954.1"/>
    <property type="molecule type" value="Genomic_DNA"/>
</dbReference>
<accession>A0A0W0Z770</accession>
<proteinExistence type="predicted"/>
<dbReference type="AlphaFoldDB" id="A0A0W0Z770"/>
<gene>
    <name evidence="2" type="ORF">Lsha_0323</name>
</gene>
<dbReference type="OrthoDB" id="5650445at2"/>
<feature type="compositionally biased region" description="Polar residues" evidence="1">
    <location>
        <begin position="167"/>
        <end position="182"/>
    </location>
</feature>
<dbReference type="PATRIC" id="fig|1122169.6.peg.361"/>
<feature type="compositionally biased region" description="Basic and acidic residues" evidence="1">
    <location>
        <begin position="156"/>
        <end position="166"/>
    </location>
</feature>
<sequence length="182" mass="20695">MSTDHTDLSQLQSREECLKLLSASSISAMRLRKLGDNHSAYPKQIASLAEVCAHLMTVYSEEPQSIVAKMEESLVTELQKERQFIDSEITTLFERRKRFTANTMYGEKEIVDLTVQISTLERRRSMPMGELVQKVICDTLNQICVDHGSSMLGTIDPDHYEYHDDTVNQSSEQSDPHSITPK</sequence>